<feature type="compositionally biased region" description="Polar residues" evidence="1">
    <location>
        <begin position="32"/>
        <end position="45"/>
    </location>
</feature>
<proteinExistence type="predicted"/>
<sequence length="474" mass="54178">MCKKSDARQTKDNDEPSPLQCRHDTTTRSRQKQVSQGQDMNTTEVHLSFGCDESPTTNSSEKSSPQHHQMAVAPTWSMIRRNATDPFNTSCIAIDDKVHQLLQYALNVSHPRNWHAEARAYRGQYRFRQFATDRIVNCLTNESSMFAMMASSASQMHYFEGLAPPTDTAVLICKAIQSTRQRLQVCNTVDINIIYDIHTLANADFFRFDVQAARMHVGGLKSLDPAWREWFILGDKFIAAELLDRPFFHPDDYDPGSLRETGLVIGESDRPDHNAFIASIDAFMTSPQLKNIMLDLVEFNQEMKLQLRAGHGTEPQVAHERVRWRHLRAATLRSRLLHYAAVTWTEEVSRLALLTWMYMVTSVVGRRRTMKVLSARLQVTLTRRSGHAWQRDPFLLWALLVGACASEGNRGRRKWYWNVAGAVYSLVSAGDKLSSDVVFGILDQFLYVSEVQRPMMEELLGEIFLHSTHRKSLD</sequence>
<name>A0AAV9Q2H1_9PEZI</name>
<organism evidence="2 3">
    <name type="scientific">Vermiconidia calcicola</name>
    <dbReference type="NCBI Taxonomy" id="1690605"/>
    <lineage>
        <taxon>Eukaryota</taxon>
        <taxon>Fungi</taxon>
        <taxon>Dikarya</taxon>
        <taxon>Ascomycota</taxon>
        <taxon>Pezizomycotina</taxon>
        <taxon>Dothideomycetes</taxon>
        <taxon>Dothideomycetidae</taxon>
        <taxon>Mycosphaerellales</taxon>
        <taxon>Extremaceae</taxon>
        <taxon>Vermiconidia</taxon>
    </lineage>
</organism>
<comment type="caution">
    <text evidence="2">The sequence shown here is derived from an EMBL/GenBank/DDBJ whole genome shotgun (WGS) entry which is preliminary data.</text>
</comment>
<dbReference type="AlphaFoldDB" id="A0AAV9Q2H1"/>
<feature type="compositionally biased region" description="Basic and acidic residues" evidence="1">
    <location>
        <begin position="1"/>
        <end position="14"/>
    </location>
</feature>
<evidence type="ECO:0000256" key="1">
    <source>
        <dbReference type="SAM" id="MobiDB-lite"/>
    </source>
</evidence>
<protein>
    <submittedName>
        <fullName evidence="2">Uncharacterized protein</fullName>
    </submittedName>
</protein>
<keyword evidence="3" id="KW-1185">Reference proteome</keyword>
<dbReference type="Proteomes" id="UP001345827">
    <property type="component" value="Unassembled WGS sequence"/>
</dbReference>
<reference evidence="2 3" key="1">
    <citation type="submission" date="2023-06" db="EMBL/GenBank/DDBJ databases">
        <title>Black Yeasts Isolated from many extreme environments.</title>
        <authorList>
            <person name="Coleine C."/>
            <person name="Stajich J.E."/>
            <person name="Selbmann L."/>
        </authorList>
    </citation>
    <scope>NUCLEOTIDE SEQUENCE [LARGE SCALE GENOMIC DNA]</scope>
    <source>
        <strain evidence="2 3">CCFEE 5887</strain>
    </source>
</reference>
<feature type="compositionally biased region" description="Polar residues" evidence="1">
    <location>
        <begin position="54"/>
        <end position="67"/>
    </location>
</feature>
<accession>A0AAV9Q2H1</accession>
<feature type="region of interest" description="Disordered" evidence="1">
    <location>
        <begin position="1"/>
        <end position="70"/>
    </location>
</feature>
<gene>
    <name evidence="2" type="ORF">LTR25_008066</name>
</gene>
<dbReference type="EMBL" id="JAXLQG010000016">
    <property type="protein sequence ID" value="KAK5531736.1"/>
    <property type="molecule type" value="Genomic_DNA"/>
</dbReference>
<dbReference type="PANTHER" id="PTHR37540:SF5">
    <property type="entry name" value="TRANSCRIPTION FACTOR DOMAIN-CONTAINING PROTEIN"/>
    <property type="match status" value="1"/>
</dbReference>
<evidence type="ECO:0000313" key="2">
    <source>
        <dbReference type="EMBL" id="KAK5531736.1"/>
    </source>
</evidence>
<dbReference type="PANTHER" id="PTHR37540">
    <property type="entry name" value="TRANSCRIPTION FACTOR (ACR-2), PUTATIVE-RELATED-RELATED"/>
    <property type="match status" value="1"/>
</dbReference>
<evidence type="ECO:0000313" key="3">
    <source>
        <dbReference type="Proteomes" id="UP001345827"/>
    </source>
</evidence>